<dbReference type="EMBL" id="CP136897">
    <property type="protein sequence ID" value="WOL16343.1"/>
    <property type="molecule type" value="Genomic_DNA"/>
</dbReference>
<dbReference type="PANTHER" id="PTHR24009">
    <property type="entry name" value="RNA-BINDING (RRM/RBD/RNP MOTIFS)"/>
    <property type="match status" value="1"/>
</dbReference>
<feature type="region of interest" description="Disordered" evidence="9">
    <location>
        <begin position="95"/>
        <end position="132"/>
    </location>
</feature>
<dbReference type="InterPro" id="IPR012677">
    <property type="entry name" value="Nucleotide-bd_a/b_plait_sf"/>
</dbReference>
<evidence type="ECO:0000259" key="10">
    <source>
        <dbReference type="PROSITE" id="PS50102"/>
    </source>
</evidence>
<dbReference type="Pfam" id="PF00076">
    <property type="entry name" value="RRM_1"/>
    <property type="match status" value="1"/>
</dbReference>
<dbReference type="SMART" id="SM00360">
    <property type="entry name" value="RRM"/>
    <property type="match status" value="1"/>
</dbReference>
<evidence type="ECO:0000256" key="8">
    <source>
        <dbReference type="PROSITE-ProRule" id="PRU00723"/>
    </source>
</evidence>
<organism evidence="12 13">
    <name type="scientific">Canna indica</name>
    <name type="common">Indian-shot</name>
    <dbReference type="NCBI Taxonomy" id="4628"/>
    <lineage>
        <taxon>Eukaryota</taxon>
        <taxon>Viridiplantae</taxon>
        <taxon>Streptophyta</taxon>
        <taxon>Embryophyta</taxon>
        <taxon>Tracheophyta</taxon>
        <taxon>Spermatophyta</taxon>
        <taxon>Magnoliopsida</taxon>
        <taxon>Liliopsida</taxon>
        <taxon>Zingiberales</taxon>
        <taxon>Cannaceae</taxon>
        <taxon>Canna</taxon>
    </lineage>
</organism>
<dbReference type="PROSITE" id="PS50103">
    <property type="entry name" value="ZF_C3H1"/>
    <property type="match status" value="1"/>
</dbReference>
<evidence type="ECO:0000256" key="9">
    <source>
        <dbReference type="SAM" id="MobiDB-lite"/>
    </source>
</evidence>
<dbReference type="InterPro" id="IPR036855">
    <property type="entry name" value="Znf_CCCH_sf"/>
</dbReference>
<dbReference type="SUPFAM" id="SSF54928">
    <property type="entry name" value="RNA-binding domain, RBD"/>
    <property type="match status" value="1"/>
</dbReference>
<feature type="compositionally biased region" description="Low complexity" evidence="9">
    <location>
        <begin position="95"/>
        <end position="121"/>
    </location>
</feature>
<dbReference type="PANTHER" id="PTHR24009:SF3">
    <property type="entry name" value="RNA-BINDING (RRM_RBD_RNP MOTIFS) FAMILY PROTEIN-RELATED"/>
    <property type="match status" value="1"/>
</dbReference>
<keyword evidence="2 8" id="KW-0479">Metal-binding</keyword>
<evidence type="ECO:0000256" key="3">
    <source>
        <dbReference type="ARBA" id="ARBA00022771"/>
    </source>
</evidence>
<evidence type="ECO:0000313" key="13">
    <source>
        <dbReference type="Proteomes" id="UP001327560"/>
    </source>
</evidence>
<feature type="compositionally biased region" description="Low complexity" evidence="9">
    <location>
        <begin position="577"/>
        <end position="589"/>
    </location>
</feature>
<dbReference type="InterPro" id="IPR011706">
    <property type="entry name" value="Cu-oxidase_C"/>
</dbReference>
<dbReference type="SUPFAM" id="SSF90229">
    <property type="entry name" value="CCCH zinc finger"/>
    <property type="match status" value="1"/>
</dbReference>
<dbReference type="Gene3D" id="4.10.1000.10">
    <property type="entry name" value="Zinc finger, CCCH-type"/>
    <property type="match status" value="1"/>
</dbReference>
<dbReference type="GO" id="GO:0003677">
    <property type="term" value="F:DNA binding"/>
    <property type="evidence" value="ECO:0007669"/>
    <property type="project" value="UniProtKB-KW"/>
</dbReference>
<proteinExistence type="inferred from homology"/>
<dbReference type="Pfam" id="PF16131">
    <property type="entry name" value="Torus"/>
    <property type="match status" value="1"/>
</dbReference>
<dbReference type="InterPro" id="IPR000571">
    <property type="entry name" value="Znf_CCCH"/>
</dbReference>
<dbReference type="CDD" id="cd12458">
    <property type="entry name" value="RRM_AtC3H46_like"/>
    <property type="match status" value="1"/>
</dbReference>
<dbReference type="PROSITE" id="PS50102">
    <property type="entry name" value="RRM"/>
    <property type="match status" value="1"/>
</dbReference>
<dbReference type="SMART" id="SM00356">
    <property type="entry name" value="ZnF_C3H1"/>
    <property type="match status" value="1"/>
</dbReference>
<sequence length="1176" mass="127916">MDAYEATKVVFSRIQNLDPENAAKIMGLLLLQEHGEKEMIRLAFGPETLLHSVVLKARKELGLSVPGTPSVGGSGGGSASSFLRQNSASRLLSGGLPSPLSVSSPSSWAPPSVFSRSNSSAGGSGLNGSLDELQNSDELISPSNLGASPFYGGGGGGGDLVDEFRLPDQFSFLGDNAAAANSNHALSINSKPGSDLFQYPDIECRSPSGNGDGGLFPYGMGWGVNGYHHRRSCSAADICLSDPAAGFGWKPCLYFARGYCKNGTACRFLHGLPEEAVTAGTKMDAAVEQQCQELLLRSKSRGASQLMASAFPYSPTGSVPPSPSSASSKCLSFLIQQQQQQQNENQRAAAAAAAAALMLGGDDAHKFMGRSRLERSDLISNPGSRQIYLTFPADSTFREEDVSNYFSIYGPVQDVRIPYQQKRMFGFVTFVYPETVKLILAKGNPHFVCDSRVLVKPYKEKGKVPDKKQQQLGERGDFSACTTPTGLDAREVYDLQQLGTRMLYNSSSTTQELLLRRKIEEQQQAAELQRAIELQGRRFMGLHLDLSNRSLSSSAPASINSPTVQATPSISIGDRGSNVSNSSTSSQEESPTEDKCLSASAPEEVNSSQGQDKADKEESTGEAIPNGVGDFQESAEHNLPDSPFASPTKSSFILNSFSTTEDMTSPYVGNNNSSSSNNQQIPSTLLPATSSIDMPSSFSSCFLQMPRHGIQQRKNSWQDGMPGTNCPILPGANFTYKFQVKDQIGSFFYFPSIGMQRAAGGYGGLQVHSRLLIPVPYDEPADEYSVLIGDWYTKSHKVLAKLLDAGRSIGNPNGIVINGRSGKDAKGNDDAPQFTMEAGKTYLYRICNAGLKVTLNFRIQNHQMKLVEMEGSHVVQNDYDSLDVHVGQCLTVLVTADQEPKDYYMVASTRFTKYSRIATGIIRYAGSNTAPSAELPKAPVGWAWSLNQWRSFRWNLTASAARPNPQGSYHYGSINITRTIKLSSSAGLVDGRRRFALNGVSHVEAATPLKLAEYYSITDKVFKYDLIGDEPPSSDAVSTAAPNVLSTPFRNYVEIILENPERSVQSYHLDGYSFFAIGMGHGKWTPESRKTYNLLDAVSRHTIQVYPRSWSAITLTFDNAGMWNLRSELAERRYLGQQLYVSVVSPARSLRDEYNIWDNSLLCGEVVGLPKPPSYV</sequence>
<dbReference type="InterPro" id="IPR035979">
    <property type="entry name" value="RBD_domain_sf"/>
</dbReference>
<dbReference type="InterPro" id="IPR008972">
    <property type="entry name" value="Cupredoxin"/>
</dbReference>
<dbReference type="InterPro" id="IPR056276">
    <property type="entry name" value="AtC3H46-like_PABC-like"/>
</dbReference>
<evidence type="ECO:0000313" key="12">
    <source>
        <dbReference type="EMBL" id="WOL16343.1"/>
    </source>
</evidence>
<protein>
    <recommendedName>
        <fullName evidence="14">Zinc finger CCCH domain-containing protein 53</fullName>
    </recommendedName>
</protein>
<reference evidence="12 13" key="1">
    <citation type="submission" date="2023-10" db="EMBL/GenBank/DDBJ databases">
        <title>Chromosome-scale genome assembly provides insights into flower coloration mechanisms of Canna indica.</title>
        <authorList>
            <person name="Li C."/>
        </authorList>
    </citation>
    <scope>NUCLEOTIDE SEQUENCE [LARGE SCALE GENOMIC DNA]</scope>
    <source>
        <tissue evidence="12">Flower</tissue>
    </source>
</reference>
<dbReference type="Pfam" id="PF07731">
    <property type="entry name" value="Cu-oxidase_2"/>
    <property type="match status" value="1"/>
</dbReference>
<dbReference type="Gene3D" id="2.60.40.420">
    <property type="entry name" value="Cupredoxins - blue copper proteins"/>
    <property type="match status" value="3"/>
</dbReference>
<dbReference type="SUPFAM" id="SSF49503">
    <property type="entry name" value="Cupredoxins"/>
    <property type="match status" value="3"/>
</dbReference>
<dbReference type="InterPro" id="IPR034365">
    <property type="entry name" value="AtC3H46-like_RRM"/>
</dbReference>
<dbReference type="InterPro" id="IPR032297">
    <property type="entry name" value="Torus"/>
</dbReference>
<dbReference type="Proteomes" id="UP001327560">
    <property type="component" value="Chromosome 8"/>
</dbReference>
<evidence type="ECO:0000259" key="11">
    <source>
        <dbReference type="PROSITE" id="PS50103"/>
    </source>
</evidence>
<keyword evidence="4 8" id="KW-0862">Zinc</keyword>
<keyword evidence="5 7" id="KW-0694">RNA-binding</keyword>
<keyword evidence="13" id="KW-1185">Reference proteome</keyword>
<dbReference type="GO" id="GO:0008270">
    <property type="term" value="F:zinc ion binding"/>
    <property type="evidence" value="ECO:0007669"/>
    <property type="project" value="UniProtKB-KW"/>
</dbReference>
<dbReference type="InterPro" id="IPR001117">
    <property type="entry name" value="Cu-oxidase_2nd"/>
</dbReference>
<dbReference type="Pfam" id="PF23182">
    <property type="entry name" value="PABC_AtC3H46"/>
    <property type="match status" value="1"/>
</dbReference>
<evidence type="ECO:0000256" key="1">
    <source>
        <dbReference type="ARBA" id="ARBA00010609"/>
    </source>
</evidence>
<dbReference type="InterPro" id="IPR011707">
    <property type="entry name" value="Cu-oxidase-like_N"/>
</dbReference>
<evidence type="ECO:0008006" key="14">
    <source>
        <dbReference type="Google" id="ProtNLM"/>
    </source>
</evidence>
<comment type="similarity">
    <text evidence="1">Belongs to the multicopper oxidase family.</text>
</comment>
<feature type="domain" description="RRM" evidence="10">
    <location>
        <begin position="385"/>
        <end position="461"/>
    </location>
</feature>
<dbReference type="GO" id="GO:0003723">
    <property type="term" value="F:RNA binding"/>
    <property type="evidence" value="ECO:0007669"/>
    <property type="project" value="UniProtKB-UniRule"/>
</dbReference>
<evidence type="ECO:0000256" key="2">
    <source>
        <dbReference type="ARBA" id="ARBA00022723"/>
    </source>
</evidence>
<feature type="region of interest" description="Disordered" evidence="9">
    <location>
        <begin position="551"/>
        <end position="647"/>
    </location>
</feature>
<name>A0AAQ3L0E7_9LILI</name>
<dbReference type="Gene3D" id="3.30.70.330">
    <property type="match status" value="1"/>
</dbReference>
<feature type="zinc finger region" description="C3H1-type" evidence="8">
    <location>
        <begin position="246"/>
        <end position="273"/>
    </location>
</feature>
<evidence type="ECO:0000256" key="7">
    <source>
        <dbReference type="PROSITE-ProRule" id="PRU00176"/>
    </source>
</evidence>
<dbReference type="GO" id="GO:0016491">
    <property type="term" value="F:oxidoreductase activity"/>
    <property type="evidence" value="ECO:0007669"/>
    <property type="project" value="InterPro"/>
</dbReference>
<feature type="region of interest" description="Disordered" evidence="9">
    <location>
        <begin position="664"/>
        <end position="683"/>
    </location>
</feature>
<feature type="domain" description="C3H1-type" evidence="11">
    <location>
        <begin position="246"/>
        <end position="273"/>
    </location>
</feature>
<dbReference type="GO" id="GO:0005507">
    <property type="term" value="F:copper ion binding"/>
    <property type="evidence" value="ECO:0007669"/>
    <property type="project" value="InterPro"/>
</dbReference>
<dbReference type="FunFam" id="3.30.70.330:FF:000678">
    <property type="entry name" value="zinc finger CCCH domain-containing protein 53-like isoform X2"/>
    <property type="match status" value="1"/>
</dbReference>
<dbReference type="InterPro" id="IPR000504">
    <property type="entry name" value="RRM_dom"/>
</dbReference>
<evidence type="ECO:0000256" key="6">
    <source>
        <dbReference type="ARBA" id="ARBA00023125"/>
    </source>
</evidence>
<dbReference type="AlphaFoldDB" id="A0AAQ3L0E7"/>
<dbReference type="Pfam" id="PF07732">
    <property type="entry name" value="Cu-oxidase_3"/>
    <property type="match status" value="1"/>
</dbReference>
<dbReference type="Pfam" id="PF00394">
    <property type="entry name" value="Cu-oxidase"/>
    <property type="match status" value="1"/>
</dbReference>
<gene>
    <name evidence="12" type="ORF">Cni_G25130</name>
</gene>
<feature type="compositionally biased region" description="Low complexity" evidence="9">
    <location>
        <begin position="551"/>
        <end position="562"/>
    </location>
</feature>
<keyword evidence="6" id="KW-0238">DNA-binding</keyword>
<evidence type="ECO:0000256" key="5">
    <source>
        <dbReference type="ARBA" id="ARBA00022884"/>
    </source>
</evidence>
<accession>A0AAQ3L0E7</accession>
<evidence type="ECO:0000256" key="4">
    <source>
        <dbReference type="ARBA" id="ARBA00022833"/>
    </source>
</evidence>
<keyword evidence="3 8" id="KW-0863">Zinc-finger</keyword>